<sequence length="266" mass="27807">MSESLVLVGQQGAVRTLTLNRPKALNSFTQAMHVELLAELKAAAADSGVRCLVLTGAGRGFCAGQDLADEGAAPAPEGLPPTDLSLLIARHYRPLCEQLRAMPMPVIAAVNGVAAGAGANIALCCDLVVACESASFIQAFTKIGLLPDSGGTWLLPRLVGRQRALGLALLGDKLSAHDAEAMGLIWRALPDAGFEISVAEMANKLAAMPVKALIATRNAIDAAQHLSFEESLALEAQTQKQLGSAHDYLEGVSAFMAKRAPVFTDR</sequence>
<accession>A0ABY8SSC9</accession>
<evidence type="ECO:0000313" key="3">
    <source>
        <dbReference type="EMBL" id="WHS65953.1"/>
    </source>
</evidence>
<dbReference type="EMBL" id="CP125947">
    <property type="protein sequence ID" value="WHS65953.1"/>
    <property type="molecule type" value="Genomic_DNA"/>
</dbReference>
<name>A0ABY8SSC9_9BURK</name>
<dbReference type="RefSeq" id="WP_283487046.1">
    <property type="nucleotide sequence ID" value="NZ_CP125947.1"/>
</dbReference>
<dbReference type="GO" id="GO:0016853">
    <property type="term" value="F:isomerase activity"/>
    <property type="evidence" value="ECO:0007669"/>
    <property type="project" value="UniProtKB-KW"/>
</dbReference>
<evidence type="ECO:0000256" key="1">
    <source>
        <dbReference type="ARBA" id="ARBA00005254"/>
    </source>
</evidence>
<comment type="similarity">
    <text evidence="1 2">Belongs to the enoyl-CoA hydratase/isomerase family.</text>
</comment>
<dbReference type="InterPro" id="IPR018376">
    <property type="entry name" value="Enoyl-CoA_hyd/isom_CS"/>
</dbReference>
<dbReference type="PROSITE" id="PS00166">
    <property type="entry name" value="ENOYL_COA_HYDRATASE"/>
    <property type="match status" value="1"/>
</dbReference>
<proteinExistence type="inferred from homology"/>
<organism evidence="3 4">
    <name type="scientific">Comamonas resistens</name>
    <dbReference type="NCBI Taxonomy" id="3046670"/>
    <lineage>
        <taxon>Bacteria</taxon>
        <taxon>Pseudomonadati</taxon>
        <taxon>Pseudomonadota</taxon>
        <taxon>Betaproteobacteria</taxon>
        <taxon>Burkholderiales</taxon>
        <taxon>Comamonadaceae</taxon>
        <taxon>Comamonas</taxon>
    </lineage>
</organism>
<keyword evidence="4" id="KW-1185">Reference proteome</keyword>
<evidence type="ECO:0000256" key="2">
    <source>
        <dbReference type="RuleBase" id="RU003707"/>
    </source>
</evidence>
<protein>
    <submittedName>
        <fullName evidence="3">2-(1,2-epoxy-1,2-dihydrophenyl)acetyl-CoA isomerase PaaG</fullName>
        <ecNumber evidence="3">5.3.3.18</ecNumber>
    </submittedName>
</protein>
<dbReference type="CDD" id="cd06558">
    <property type="entry name" value="crotonase-like"/>
    <property type="match status" value="1"/>
</dbReference>
<dbReference type="InterPro" id="IPR029045">
    <property type="entry name" value="ClpP/crotonase-like_dom_sf"/>
</dbReference>
<dbReference type="PANTHER" id="PTHR43459">
    <property type="entry name" value="ENOYL-COA HYDRATASE"/>
    <property type="match status" value="1"/>
</dbReference>
<dbReference type="Gene3D" id="1.10.12.10">
    <property type="entry name" value="Lyase 2-enoyl-coa Hydratase, Chain A, domain 2"/>
    <property type="match status" value="1"/>
</dbReference>
<reference evidence="3 4" key="1">
    <citation type="submission" date="2023-05" db="EMBL/GenBank/DDBJ databases">
        <authorList>
            <person name="Yin Y."/>
            <person name="Lu Z."/>
        </authorList>
    </citation>
    <scope>NUCLEOTIDE SEQUENCE [LARGE SCALE GENOMIC DNA]</scope>
    <source>
        <strain evidence="3 4">ZM22</strain>
    </source>
</reference>
<dbReference type="InterPro" id="IPR001753">
    <property type="entry name" value="Enoyl-CoA_hydra/iso"/>
</dbReference>
<dbReference type="PANTHER" id="PTHR43459:SF1">
    <property type="entry name" value="EG:BACN32G11.4 PROTEIN"/>
    <property type="match status" value="1"/>
</dbReference>
<dbReference type="Gene3D" id="3.90.226.10">
    <property type="entry name" value="2-enoyl-CoA Hydratase, Chain A, domain 1"/>
    <property type="match status" value="1"/>
</dbReference>
<keyword evidence="3" id="KW-0413">Isomerase</keyword>
<dbReference type="EC" id="5.3.3.18" evidence="3"/>
<gene>
    <name evidence="3" type="primary">paaG</name>
    <name evidence="3" type="ORF">QMY55_01995</name>
</gene>
<evidence type="ECO:0000313" key="4">
    <source>
        <dbReference type="Proteomes" id="UP001240697"/>
    </source>
</evidence>
<dbReference type="Pfam" id="PF00378">
    <property type="entry name" value="ECH_1"/>
    <property type="match status" value="1"/>
</dbReference>
<dbReference type="Proteomes" id="UP001240697">
    <property type="component" value="Chromosome"/>
</dbReference>
<dbReference type="InterPro" id="IPR014748">
    <property type="entry name" value="Enoyl-CoA_hydra_C"/>
</dbReference>
<dbReference type="SUPFAM" id="SSF52096">
    <property type="entry name" value="ClpP/crotonase"/>
    <property type="match status" value="1"/>
</dbReference>